<proteinExistence type="predicted"/>
<accession>A0ABT0LWD9</accession>
<dbReference type="InterPro" id="IPR012902">
    <property type="entry name" value="N_methyl_site"/>
</dbReference>
<dbReference type="EMBL" id="JAMBED010000097">
    <property type="protein sequence ID" value="MCL1553645.1"/>
    <property type="molecule type" value="Genomic_DNA"/>
</dbReference>
<dbReference type="Pfam" id="PF16732">
    <property type="entry name" value="ComP_DUS"/>
    <property type="match status" value="1"/>
</dbReference>
<dbReference type="Pfam" id="PF07963">
    <property type="entry name" value="N_methyl"/>
    <property type="match status" value="1"/>
</dbReference>
<comment type="caution">
    <text evidence="2">The sequence shown here is derived from an EMBL/GenBank/DDBJ whole genome shotgun (WGS) entry which is preliminary data.</text>
</comment>
<keyword evidence="1" id="KW-1133">Transmembrane helix</keyword>
<dbReference type="Proteomes" id="UP001167357">
    <property type="component" value="Unassembled WGS sequence"/>
</dbReference>
<evidence type="ECO:0000313" key="3">
    <source>
        <dbReference type="Proteomes" id="UP001167357"/>
    </source>
</evidence>
<dbReference type="NCBIfam" id="TIGR02532">
    <property type="entry name" value="IV_pilin_GFxxxE"/>
    <property type="match status" value="1"/>
</dbReference>
<dbReference type="Gene3D" id="3.30.700.10">
    <property type="entry name" value="Glycoprotein, Type 4 Pilin"/>
    <property type="match status" value="1"/>
</dbReference>
<keyword evidence="3" id="KW-1185">Reference proteome</keyword>
<dbReference type="InterPro" id="IPR031982">
    <property type="entry name" value="PilE-like"/>
</dbReference>
<protein>
    <submittedName>
        <fullName evidence="2">Prepilin-type N-terminal cleavage/methylation domain-containing protein</fullName>
    </submittedName>
</protein>
<gene>
    <name evidence="2" type="ORF">M3O51_20700</name>
</gene>
<name>A0ABT0LWD9_9XANT</name>
<reference evidence="2" key="1">
    <citation type="submission" date="2022-04" db="EMBL/GenBank/DDBJ databases">
        <title>Genomic comparison of 19 strains of Xanthomonas nasturtii, a newly emerging watercress pathogen.</title>
        <authorList>
            <person name="Harrison J."/>
            <person name="Greer S."/>
            <person name="Hussain R."/>
            <person name="Lascelles D."/>
            <person name="Roberts M."/>
            <person name="Carter B."/>
            <person name="Bryning A."/>
            <person name="Carroll S."/>
            <person name="Aspin A."/>
            <person name="Cruz L."/>
            <person name="Cruz J."/>
            <person name="Grant M."/>
            <person name="Vicente J."/>
            <person name="Studholme D.J."/>
        </authorList>
    </citation>
    <scope>NUCLEOTIDE SEQUENCE</scope>
    <source>
        <strain evidence="2">10016B</strain>
    </source>
</reference>
<keyword evidence="1" id="KW-0472">Membrane</keyword>
<dbReference type="SUPFAM" id="SSF54523">
    <property type="entry name" value="Pili subunits"/>
    <property type="match status" value="1"/>
</dbReference>
<keyword evidence="1" id="KW-0812">Transmembrane</keyword>
<evidence type="ECO:0000313" key="2">
    <source>
        <dbReference type="EMBL" id="MCL1553645.1"/>
    </source>
</evidence>
<sequence length="146" mass="15479">MSVRLRSGSLHTGVRWGSVQKGFTLLELMIVVAIVAILAAIATAGYSPYVIKSRRAAAASCLLERAQLMERYYTTRLTYAGAPAPAACGELTNFYGIQFSADPTARAYVIQAVPTARQSDAKCGTLSIDQKGARGASGTDGPSKCW</sequence>
<dbReference type="InterPro" id="IPR045584">
    <property type="entry name" value="Pilin-like"/>
</dbReference>
<evidence type="ECO:0000256" key="1">
    <source>
        <dbReference type="SAM" id="Phobius"/>
    </source>
</evidence>
<feature type="transmembrane region" description="Helical" evidence="1">
    <location>
        <begin position="25"/>
        <end position="46"/>
    </location>
</feature>
<dbReference type="PROSITE" id="PS00409">
    <property type="entry name" value="PROKAR_NTER_METHYL"/>
    <property type="match status" value="1"/>
</dbReference>
<organism evidence="2 3">
    <name type="scientific">Xanthomonas nasturtii</name>
    <dbReference type="NCBI Taxonomy" id="1843581"/>
    <lineage>
        <taxon>Bacteria</taxon>
        <taxon>Pseudomonadati</taxon>
        <taxon>Pseudomonadota</taxon>
        <taxon>Gammaproteobacteria</taxon>
        <taxon>Lysobacterales</taxon>
        <taxon>Lysobacteraceae</taxon>
        <taxon>Xanthomonas</taxon>
    </lineage>
</organism>